<dbReference type="InterPro" id="IPR003352">
    <property type="entry name" value="PTS_EIIC"/>
</dbReference>
<proteinExistence type="predicted"/>
<dbReference type="InterPro" id="IPR036878">
    <property type="entry name" value="Glu_permease_IIB"/>
</dbReference>
<dbReference type="PROSITE" id="PS51103">
    <property type="entry name" value="PTS_EIIC_TYPE_1"/>
    <property type="match status" value="1"/>
</dbReference>
<feature type="domain" description="PTS EIIC type-1" evidence="15">
    <location>
        <begin position="3"/>
        <end position="395"/>
    </location>
</feature>
<dbReference type="CDD" id="cd00212">
    <property type="entry name" value="PTS_IIB_glc"/>
    <property type="match status" value="1"/>
</dbReference>
<dbReference type="GO" id="GO:0005886">
    <property type="term" value="C:plasma membrane"/>
    <property type="evidence" value="ECO:0007669"/>
    <property type="project" value="UniProtKB-SubCell"/>
</dbReference>
<dbReference type="InterPro" id="IPR001127">
    <property type="entry name" value="PTS_EIIA_1_perm"/>
</dbReference>
<dbReference type="SUPFAM" id="SSF51261">
    <property type="entry name" value="Duplicated hybrid motif"/>
    <property type="match status" value="1"/>
</dbReference>
<dbReference type="Pfam" id="PF00358">
    <property type="entry name" value="PTS_EIIA_1"/>
    <property type="match status" value="1"/>
</dbReference>
<feature type="transmembrane region" description="Helical" evidence="12">
    <location>
        <begin position="307"/>
        <end position="331"/>
    </location>
</feature>
<dbReference type="GO" id="GO:0090563">
    <property type="term" value="F:protein-phosphocysteine-sugar phosphotransferase activity"/>
    <property type="evidence" value="ECO:0007669"/>
    <property type="project" value="TreeGrafter"/>
</dbReference>
<sequence length="681" mass="71014">MSIPGFAQLQRLGKSLMLPIALLPAAGILLRLGQDDMLGGTDIPVIGPFFDSMSAAGDSLFGSLAFLFAVGVAIGFAKKADGSTALAAVAGYLVMTAVFESMSPVVLEGVTDAAGDQAMIDYSVFGGIIVGLITAWLFDRYHDIELPPYLGFFGGRRFVPIVVSLAVLFVSFAMSYVYPLFNSGLTSVGEFIAGSGALGAFVYGFANRMLIPLGLHHILNTFIWFIYGDYEGANGLVSGELTRFAAGDPAAGTLTSGFYPILMFGLPAAALAMIHVAKPRQRTVAVGIFGAAGLTAFITGITEPLEFAFMFLAFPLYVIHAVLTGLSLAIANMLDIHLGFSFSAGLVDLLLYGRAPAAHNILLLIAQGLVFAVVYYLMFRFAITRWNLRLPGRLPDDEFEASQAAQDADGAVGSERAEQFIAAFGGRDNLVGVDACITRLRMEVADKSVVNKGALQALGAAGVMEVGNNVQAVFGTQSDVLKEEIRAALAGAAPATAPAPATEPVVAPVEPETPAADTDALPEPTLVRAPVQGRTVALSEVPDKTFAAGSVGPGLAIEPDGGADGVVEAVAPVSGKIMQLLPHAYAIMTDDKTAVLVHLGLDTVKLKGEGFTAHVAKGDRVVQGQPVITYDVGAVAATGYPTVVPVVVMDARGATVDGLVEPSAPVSTMRPLFTVTKKKKK</sequence>
<evidence type="ECO:0000256" key="9">
    <source>
        <dbReference type="ARBA" id="ARBA00022989"/>
    </source>
</evidence>
<keyword evidence="9 12" id="KW-1133">Transmembrane helix</keyword>
<keyword evidence="5" id="KW-0808">Transferase</keyword>
<dbReference type="RefSeq" id="WP_244804675.1">
    <property type="nucleotide sequence ID" value="NZ_JALIEA010000013.1"/>
</dbReference>
<keyword evidence="8" id="KW-0418">Kinase</keyword>
<dbReference type="PANTHER" id="PTHR30009">
    <property type="entry name" value="CYTOCHROME C-TYPE SYNTHESIS PROTEIN AND PTS TRANSMEMBRANE COMPONENT"/>
    <property type="match status" value="1"/>
</dbReference>
<evidence type="ECO:0000256" key="6">
    <source>
        <dbReference type="ARBA" id="ARBA00022683"/>
    </source>
</evidence>
<evidence type="ECO:0000313" key="16">
    <source>
        <dbReference type="EMBL" id="MCJ7858720.1"/>
    </source>
</evidence>
<dbReference type="Gene3D" id="2.70.70.10">
    <property type="entry name" value="Glucose Permease (Domain IIA)"/>
    <property type="match status" value="1"/>
</dbReference>
<feature type="transmembrane region" description="Helical" evidence="12">
    <location>
        <begin position="59"/>
        <end position="77"/>
    </location>
</feature>
<keyword evidence="10 12" id="KW-0472">Membrane</keyword>
<name>A0A9X2B2E6_9CORY</name>
<comment type="subcellular location">
    <subcellularLocation>
        <location evidence="1">Cell membrane</location>
        <topology evidence="1">Multi-pass membrane protein</topology>
    </subcellularLocation>
</comment>
<evidence type="ECO:0000256" key="1">
    <source>
        <dbReference type="ARBA" id="ARBA00004651"/>
    </source>
</evidence>
<evidence type="ECO:0000256" key="4">
    <source>
        <dbReference type="ARBA" id="ARBA00022597"/>
    </source>
</evidence>
<feature type="transmembrane region" description="Helical" evidence="12">
    <location>
        <begin position="184"/>
        <end position="203"/>
    </location>
</feature>
<comment type="caution">
    <text evidence="16">The sequence shown here is derived from an EMBL/GenBank/DDBJ whole genome shotgun (WGS) entry which is preliminary data.</text>
</comment>
<dbReference type="InterPro" id="IPR013013">
    <property type="entry name" value="PTS_EIIC_1"/>
</dbReference>
<evidence type="ECO:0000256" key="12">
    <source>
        <dbReference type="SAM" id="Phobius"/>
    </source>
</evidence>
<keyword evidence="6" id="KW-0598">Phosphotransferase system</keyword>
<feature type="transmembrane region" description="Helical" evidence="12">
    <location>
        <begin position="338"/>
        <end position="355"/>
    </location>
</feature>
<feature type="transmembrane region" description="Helical" evidence="12">
    <location>
        <begin position="210"/>
        <end position="227"/>
    </location>
</feature>
<dbReference type="SUPFAM" id="SSF55604">
    <property type="entry name" value="Glucose permease domain IIB"/>
    <property type="match status" value="1"/>
</dbReference>
<protein>
    <submittedName>
        <fullName evidence="16">Glucose PTS transporter subunit IIA</fullName>
    </submittedName>
</protein>
<dbReference type="GO" id="GO:0016301">
    <property type="term" value="F:kinase activity"/>
    <property type="evidence" value="ECO:0007669"/>
    <property type="project" value="UniProtKB-KW"/>
</dbReference>
<evidence type="ECO:0000256" key="10">
    <source>
        <dbReference type="ARBA" id="ARBA00023136"/>
    </source>
</evidence>
<dbReference type="PROSITE" id="PS51093">
    <property type="entry name" value="PTS_EIIA_TYPE_1"/>
    <property type="match status" value="1"/>
</dbReference>
<gene>
    <name evidence="16" type="ORF">MUN33_08320</name>
</gene>
<keyword evidence="2" id="KW-0813">Transport</keyword>
<dbReference type="EMBL" id="JALIEA010000013">
    <property type="protein sequence ID" value="MCJ7858720.1"/>
    <property type="molecule type" value="Genomic_DNA"/>
</dbReference>
<dbReference type="Proteomes" id="UP001139207">
    <property type="component" value="Unassembled WGS sequence"/>
</dbReference>
<feature type="transmembrane region" description="Helical" evidence="12">
    <location>
        <begin position="119"/>
        <end position="138"/>
    </location>
</feature>
<keyword evidence="7 12" id="KW-0812">Transmembrane</keyword>
<keyword evidence="4" id="KW-0762">Sugar transport</keyword>
<evidence type="ECO:0000256" key="11">
    <source>
        <dbReference type="PROSITE-ProRule" id="PRU00421"/>
    </source>
</evidence>
<dbReference type="GO" id="GO:0009401">
    <property type="term" value="P:phosphoenolpyruvate-dependent sugar phosphotransferase system"/>
    <property type="evidence" value="ECO:0007669"/>
    <property type="project" value="UniProtKB-KW"/>
</dbReference>
<evidence type="ECO:0000256" key="8">
    <source>
        <dbReference type="ARBA" id="ARBA00022777"/>
    </source>
</evidence>
<evidence type="ECO:0000256" key="3">
    <source>
        <dbReference type="ARBA" id="ARBA00022475"/>
    </source>
</evidence>
<accession>A0A9X2B2E6</accession>
<evidence type="ECO:0000256" key="7">
    <source>
        <dbReference type="ARBA" id="ARBA00022692"/>
    </source>
</evidence>
<dbReference type="InterPro" id="IPR001996">
    <property type="entry name" value="PTS_IIB_1"/>
</dbReference>
<feature type="transmembrane region" description="Helical" evidence="12">
    <location>
        <begin position="84"/>
        <end position="107"/>
    </location>
</feature>
<feature type="domain" description="PTS EIIB type-1" evidence="14">
    <location>
        <begin position="414"/>
        <end position="495"/>
    </location>
</feature>
<organism evidence="16 17">
    <name type="scientific">Corynebacterium kalidii</name>
    <dbReference type="NCBI Taxonomy" id="2931982"/>
    <lineage>
        <taxon>Bacteria</taxon>
        <taxon>Bacillati</taxon>
        <taxon>Actinomycetota</taxon>
        <taxon>Actinomycetes</taxon>
        <taxon>Mycobacteriales</taxon>
        <taxon>Corynebacteriaceae</taxon>
        <taxon>Corynebacterium</taxon>
    </lineage>
</organism>
<dbReference type="Gene3D" id="3.30.1360.60">
    <property type="entry name" value="Glucose permease domain IIB"/>
    <property type="match status" value="1"/>
</dbReference>
<evidence type="ECO:0000313" key="17">
    <source>
        <dbReference type="Proteomes" id="UP001139207"/>
    </source>
</evidence>
<dbReference type="PROSITE" id="PS01035">
    <property type="entry name" value="PTS_EIIB_TYPE_1_CYS"/>
    <property type="match status" value="1"/>
</dbReference>
<evidence type="ECO:0000259" key="15">
    <source>
        <dbReference type="PROSITE" id="PS51103"/>
    </source>
</evidence>
<feature type="transmembrane region" description="Helical" evidence="12">
    <location>
        <begin position="12"/>
        <end position="32"/>
    </location>
</feature>
<feature type="transmembrane region" description="Helical" evidence="12">
    <location>
        <begin position="361"/>
        <end position="383"/>
    </location>
</feature>
<dbReference type="InterPro" id="IPR018113">
    <property type="entry name" value="PTrfase_EIIB_Cys"/>
</dbReference>
<dbReference type="NCBIfam" id="TIGR00830">
    <property type="entry name" value="PTBA"/>
    <property type="match status" value="1"/>
</dbReference>
<dbReference type="InterPro" id="IPR050429">
    <property type="entry name" value="PTS_Glucose_EIICBA"/>
</dbReference>
<dbReference type="GO" id="GO:0008982">
    <property type="term" value="F:protein-N(PI)-phosphohistidine-sugar phosphotransferase activity"/>
    <property type="evidence" value="ECO:0007669"/>
    <property type="project" value="InterPro"/>
</dbReference>
<dbReference type="AlphaFoldDB" id="A0A9X2B2E6"/>
<feature type="transmembrane region" description="Helical" evidence="12">
    <location>
        <begin position="257"/>
        <end position="277"/>
    </location>
</feature>
<evidence type="ECO:0000259" key="14">
    <source>
        <dbReference type="PROSITE" id="PS51098"/>
    </source>
</evidence>
<feature type="transmembrane region" description="Helical" evidence="12">
    <location>
        <begin position="284"/>
        <end position="301"/>
    </location>
</feature>
<dbReference type="InterPro" id="IPR011055">
    <property type="entry name" value="Dup_hybrid_motif"/>
</dbReference>
<keyword evidence="3" id="KW-1003">Cell membrane</keyword>
<feature type="active site" description="Phosphocysteine intermediate; for EIIB activity" evidence="11">
    <location>
        <position position="436"/>
    </location>
</feature>
<evidence type="ECO:0000256" key="5">
    <source>
        <dbReference type="ARBA" id="ARBA00022679"/>
    </source>
</evidence>
<evidence type="ECO:0000259" key="13">
    <source>
        <dbReference type="PROSITE" id="PS51093"/>
    </source>
</evidence>
<dbReference type="Pfam" id="PF00367">
    <property type="entry name" value="PTS_EIIB"/>
    <property type="match status" value="1"/>
</dbReference>
<reference evidence="16" key="1">
    <citation type="submission" date="2022-04" db="EMBL/GenBank/DDBJ databases">
        <title>Corynebacterium kalidii LD5P10.</title>
        <authorList>
            <person name="Sun J.Q."/>
        </authorList>
    </citation>
    <scope>NUCLEOTIDE SEQUENCE</scope>
    <source>
        <strain evidence="16">LD5P10</strain>
    </source>
</reference>
<dbReference type="NCBIfam" id="TIGR00826">
    <property type="entry name" value="EIIB_glc"/>
    <property type="match status" value="1"/>
</dbReference>
<feature type="transmembrane region" description="Helical" evidence="12">
    <location>
        <begin position="158"/>
        <end position="178"/>
    </location>
</feature>
<dbReference type="PROSITE" id="PS51098">
    <property type="entry name" value="PTS_EIIB_TYPE_1"/>
    <property type="match status" value="1"/>
</dbReference>
<keyword evidence="17" id="KW-1185">Reference proteome</keyword>
<evidence type="ECO:0000256" key="2">
    <source>
        <dbReference type="ARBA" id="ARBA00022448"/>
    </source>
</evidence>
<dbReference type="Pfam" id="PF02378">
    <property type="entry name" value="PTS_EIIC"/>
    <property type="match status" value="1"/>
</dbReference>
<feature type="domain" description="PTS EIIA type-1" evidence="13">
    <location>
        <begin position="543"/>
        <end position="650"/>
    </location>
</feature>